<reference evidence="5 6" key="1">
    <citation type="journal article" date="2014" name="Int. J. Syst. Evol. Microbiol.">
        <title>Nocardioides zeae sp. nov., isolated from the stem of Zea mays.</title>
        <authorList>
            <person name="Glaeser S.P."/>
            <person name="McInroy J.A."/>
            <person name="Busse H.J."/>
            <person name="Kampfer P."/>
        </authorList>
    </citation>
    <scope>NUCLEOTIDE SEQUENCE [LARGE SCALE GENOMIC DNA]</scope>
    <source>
        <strain evidence="5 6">JCM 30728</strain>
    </source>
</reference>
<comment type="caution">
    <text evidence="5">The sequence shown here is derived from an EMBL/GenBank/DDBJ whole genome shotgun (WGS) entry which is preliminary data.</text>
</comment>
<protein>
    <submittedName>
        <fullName evidence="5">AMP-binding protein</fullName>
    </submittedName>
</protein>
<name>A0A6P0HMD7_9ACTN</name>
<dbReference type="GO" id="GO:0031956">
    <property type="term" value="F:medium-chain fatty acid-CoA ligase activity"/>
    <property type="evidence" value="ECO:0007669"/>
    <property type="project" value="TreeGrafter"/>
</dbReference>
<dbReference type="SUPFAM" id="SSF56801">
    <property type="entry name" value="Acetyl-CoA synthetase-like"/>
    <property type="match status" value="1"/>
</dbReference>
<dbReference type="PROSITE" id="PS00455">
    <property type="entry name" value="AMP_BINDING"/>
    <property type="match status" value="1"/>
</dbReference>
<dbReference type="PANTHER" id="PTHR43201:SF5">
    <property type="entry name" value="MEDIUM-CHAIN ACYL-COA LIGASE ACSF2, MITOCHONDRIAL"/>
    <property type="match status" value="1"/>
</dbReference>
<evidence type="ECO:0000313" key="5">
    <source>
        <dbReference type="EMBL" id="NEN79756.1"/>
    </source>
</evidence>
<evidence type="ECO:0000256" key="2">
    <source>
        <dbReference type="ARBA" id="ARBA00022598"/>
    </source>
</evidence>
<dbReference type="Proteomes" id="UP000468687">
    <property type="component" value="Unassembled WGS sequence"/>
</dbReference>
<dbReference type="EMBL" id="JAAGXA010000011">
    <property type="protein sequence ID" value="NEN79756.1"/>
    <property type="molecule type" value="Genomic_DNA"/>
</dbReference>
<dbReference type="AlphaFoldDB" id="A0A6P0HMD7"/>
<sequence length="534" mass="56501">MRAAPVVAQDFLERSAAAGLAEPLTLWDLATAAPPERVAVVCPRNGEVTYETLVKEAGALAAAWQAKGLAAADAVIVQLPNCYEFVLTHLALTRLGAITLAVPANYRNAELQNIATTSRAAAIVCSPSHPSCPDADVFEAVQAAVDTLVHVWPIESGEFRTASDHHSAETLGALPDPDDVTIFMATSGTTGTPKLVVHTHRNTVGGTLQAIAKEMDLDGTDVLFAPSPLAHASGLQYGVRLAIALGTTLLLLDKWDPQRAADLIERYRATWALGATPFLYDLSKLPEEERQRLSTLRAFACGGAPIPPSIASAARDALPGLAICPVWGMSETGMVTLVRPGDPASKVVSSDGRALPGWEVRIRTLDGENAEPGVVGEIQVRGAALFRGYFERPDLTAAAVPDGWLCTGDLGYLDEDGFLRCEGRVKDLIIRGGVNISAGEVEDEVRSHPSVEDVAVIGVPDPRLGERVGAVVVPSGSPADVPSVEELDAYLTERGLARNKHPEHITVVDSLPRTPAGKVQKFVLRQNLAPAPTA</sequence>
<organism evidence="5 6">
    <name type="scientific">Nocardioides zeae</name>
    <dbReference type="NCBI Taxonomy" id="1457234"/>
    <lineage>
        <taxon>Bacteria</taxon>
        <taxon>Bacillati</taxon>
        <taxon>Actinomycetota</taxon>
        <taxon>Actinomycetes</taxon>
        <taxon>Propionibacteriales</taxon>
        <taxon>Nocardioidaceae</taxon>
        <taxon>Nocardioides</taxon>
    </lineage>
</organism>
<dbReference type="InterPro" id="IPR020845">
    <property type="entry name" value="AMP-binding_CS"/>
</dbReference>
<evidence type="ECO:0000256" key="1">
    <source>
        <dbReference type="ARBA" id="ARBA00006432"/>
    </source>
</evidence>
<feature type="domain" description="AMP-binding enzyme C-terminal" evidence="4">
    <location>
        <begin position="440"/>
        <end position="518"/>
    </location>
</feature>
<keyword evidence="2" id="KW-0436">Ligase</keyword>
<gene>
    <name evidence="5" type="ORF">G3T38_15895</name>
</gene>
<comment type="similarity">
    <text evidence="1">Belongs to the ATP-dependent AMP-binding enzyme family.</text>
</comment>
<evidence type="ECO:0000259" key="3">
    <source>
        <dbReference type="Pfam" id="PF00501"/>
    </source>
</evidence>
<evidence type="ECO:0000313" key="6">
    <source>
        <dbReference type="Proteomes" id="UP000468687"/>
    </source>
</evidence>
<dbReference type="InterPro" id="IPR000873">
    <property type="entry name" value="AMP-dep_synth/lig_dom"/>
</dbReference>
<feature type="domain" description="AMP-dependent synthetase/ligase" evidence="3">
    <location>
        <begin position="32"/>
        <end position="390"/>
    </location>
</feature>
<dbReference type="Pfam" id="PF13193">
    <property type="entry name" value="AMP-binding_C"/>
    <property type="match status" value="1"/>
</dbReference>
<dbReference type="RefSeq" id="WP_163773295.1">
    <property type="nucleotide sequence ID" value="NZ_JAAGXA010000011.1"/>
</dbReference>
<dbReference type="InterPro" id="IPR042099">
    <property type="entry name" value="ANL_N_sf"/>
</dbReference>
<evidence type="ECO:0000259" key="4">
    <source>
        <dbReference type="Pfam" id="PF13193"/>
    </source>
</evidence>
<accession>A0A6P0HMD7</accession>
<dbReference type="Pfam" id="PF00501">
    <property type="entry name" value="AMP-binding"/>
    <property type="match status" value="1"/>
</dbReference>
<dbReference type="InterPro" id="IPR025110">
    <property type="entry name" value="AMP-bd_C"/>
</dbReference>
<dbReference type="Gene3D" id="3.40.50.12780">
    <property type="entry name" value="N-terminal domain of ligase-like"/>
    <property type="match status" value="1"/>
</dbReference>
<dbReference type="InterPro" id="IPR045851">
    <property type="entry name" value="AMP-bd_C_sf"/>
</dbReference>
<dbReference type="GO" id="GO:0006631">
    <property type="term" value="P:fatty acid metabolic process"/>
    <property type="evidence" value="ECO:0007669"/>
    <property type="project" value="TreeGrafter"/>
</dbReference>
<proteinExistence type="inferred from homology"/>
<dbReference type="PANTHER" id="PTHR43201">
    <property type="entry name" value="ACYL-COA SYNTHETASE"/>
    <property type="match status" value="1"/>
</dbReference>
<keyword evidence="6" id="KW-1185">Reference proteome</keyword>
<dbReference type="Gene3D" id="3.30.300.30">
    <property type="match status" value="1"/>
</dbReference>